<dbReference type="EMBL" id="CAJVPT010038715">
    <property type="protein sequence ID" value="CAG8720882.1"/>
    <property type="molecule type" value="Genomic_DNA"/>
</dbReference>
<sequence length="157" mass="17946">DHHLKHQARLQYGLFLKQLLFGERRFLPRSPMRSSQKSTYIISNTAMAWLERWQTIPREGKSTAMKLSKRLKHDKIALQSTMGISSHDLQDVMNSVKSEHYHVACTRVYELTHGIKRGEGIGGGESVTHPNGYAQRSRELEKARTEAATNEDAMKID</sequence>
<comment type="caution">
    <text evidence="1">The sequence shown here is derived from an EMBL/GenBank/DDBJ whole genome shotgun (WGS) entry which is preliminary data.</text>
</comment>
<feature type="non-terminal residue" evidence="1">
    <location>
        <position position="1"/>
    </location>
</feature>
<reference evidence="1" key="1">
    <citation type="submission" date="2021-06" db="EMBL/GenBank/DDBJ databases">
        <authorList>
            <person name="Kallberg Y."/>
            <person name="Tangrot J."/>
            <person name="Rosling A."/>
        </authorList>
    </citation>
    <scope>NUCLEOTIDE SEQUENCE</scope>
    <source>
        <strain evidence="1">CL356</strain>
    </source>
</reference>
<evidence type="ECO:0000313" key="1">
    <source>
        <dbReference type="EMBL" id="CAG8720882.1"/>
    </source>
</evidence>
<organism evidence="1 2">
    <name type="scientific">Acaulospora colombiana</name>
    <dbReference type="NCBI Taxonomy" id="27376"/>
    <lineage>
        <taxon>Eukaryota</taxon>
        <taxon>Fungi</taxon>
        <taxon>Fungi incertae sedis</taxon>
        <taxon>Mucoromycota</taxon>
        <taxon>Glomeromycotina</taxon>
        <taxon>Glomeromycetes</taxon>
        <taxon>Diversisporales</taxon>
        <taxon>Acaulosporaceae</taxon>
        <taxon>Acaulospora</taxon>
    </lineage>
</organism>
<proteinExistence type="predicted"/>
<accession>A0ACA9PR98</accession>
<dbReference type="Proteomes" id="UP000789525">
    <property type="component" value="Unassembled WGS sequence"/>
</dbReference>
<keyword evidence="2" id="KW-1185">Reference proteome</keyword>
<gene>
    <name evidence="1" type="ORF">ACOLOM_LOCUS11131</name>
</gene>
<name>A0ACA9PR98_9GLOM</name>
<evidence type="ECO:0000313" key="2">
    <source>
        <dbReference type="Proteomes" id="UP000789525"/>
    </source>
</evidence>
<protein>
    <submittedName>
        <fullName evidence="1">2983_t:CDS:1</fullName>
    </submittedName>
</protein>